<reference evidence="1 2" key="1">
    <citation type="journal article" date="2019" name="Commun. Biol.">
        <title>The bagworm genome reveals a unique fibroin gene that provides high tensile strength.</title>
        <authorList>
            <person name="Kono N."/>
            <person name="Nakamura H."/>
            <person name="Ohtoshi R."/>
            <person name="Tomita M."/>
            <person name="Numata K."/>
            <person name="Arakawa K."/>
        </authorList>
    </citation>
    <scope>NUCLEOTIDE SEQUENCE [LARGE SCALE GENOMIC DNA]</scope>
</reference>
<dbReference type="AlphaFoldDB" id="A0A4C1TV07"/>
<evidence type="ECO:0000313" key="2">
    <source>
        <dbReference type="Proteomes" id="UP000299102"/>
    </source>
</evidence>
<dbReference type="EMBL" id="BGZK01000088">
    <property type="protein sequence ID" value="GBP17606.1"/>
    <property type="molecule type" value="Genomic_DNA"/>
</dbReference>
<organism evidence="1 2">
    <name type="scientific">Eumeta variegata</name>
    <name type="common">Bagworm moth</name>
    <name type="synonym">Eumeta japonica</name>
    <dbReference type="NCBI Taxonomy" id="151549"/>
    <lineage>
        <taxon>Eukaryota</taxon>
        <taxon>Metazoa</taxon>
        <taxon>Ecdysozoa</taxon>
        <taxon>Arthropoda</taxon>
        <taxon>Hexapoda</taxon>
        <taxon>Insecta</taxon>
        <taxon>Pterygota</taxon>
        <taxon>Neoptera</taxon>
        <taxon>Endopterygota</taxon>
        <taxon>Lepidoptera</taxon>
        <taxon>Glossata</taxon>
        <taxon>Ditrysia</taxon>
        <taxon>Tineoidea</taxon>
        <taxon>Psychidae</taxon>
        <taxon>Oiketicinae</taxon>
        <taxon>Eumeta</taxon>
    </lineage>
</organism>
<name>A0A4C1TV07_EUMVA</name>
<proteinExistence type="predicted"/>
<gene>
    <name evidence="1" type="ORF">EVAR_12312_1</name>
</gene>
<evidence type="ECO:0000313" key="1">
    <source>
        <dbReference type="EMBL" id="GBP17606.1"/>
    </source>
</evidence>
<comment type="caution">
    <text evidence="1">The sequence shown here is derived from an EMBL/GenBank/DDBJ whole genome shotgun (WGS) entry which is preliminary data.</text>
</comment>
<sequence>MTNLVATIKPRASDSSVQKFLPPKYDGTTRYYGKRFSGNASTLLGLGRIAWKDTAIPGRSSAWDKQQLENYGCACPCVPAQKRIGFVQVDTLWISGRNHL</sequence>
<accession>A0A4C1TV07</accession>
<protein>
    <submittedName>
        <fullName evidence="1">Uncharacterized protein</fullName>
    </submittedName>
</protein>
<keyword evidence="2" id="KW-1185">Reference proteome</keyword>
<dbReference type="Proteomes" id="UP000299102">
    <property type="component" value="Unassembled WGS sequence"/>
</dbReference>